<dbReference type="Pfam" id="PF19335">
    <property type="entry name" value="HMBD"/>
    <property type="match status" value="1"/>
</dbReference>
<dbReference type="InterPro" id="IPR021782">
    <property type="entry name" value="DUF3347"/>
</dbReference>
<evidence type="ECO:0000256" key="2">
    <source>
        <dbReference type="ARBA" id="ARBA00022448"/>
    </source>
</evidence>
<dbReference type="Gene3D" id="2.40.420.20">
    <property type="match status" value="1"/>
</dbReference>
<name>T2KJM0_FORAG</name>
<evidence type="ECO:0000313" key="10">
    <source>
        <dbReference type="EMBL" id="CDF78621.1"/>
    </source>
</evidence>
<organism evidence="10 11">
    <name type="scientific">Formosa agariphila (strain DSM 15362 / KCTC 12365 / LMG 23005 / KMM 3901 / M-2Alg 35-1)</name>
    <dbReference type="NCBI Taxonomy" id="1347342"/>
    <lineage>
        <taxon>Bacteria</taxon>
        <taxon>Pseudomonadati</taxon>
        <taxon>Bacteroidota</taxon>
        <taxon>Flavobacteriia</taxon>
        <taxon>Flavobacteriales</taxon>
        <taxon>Flavobacteriaceae</taxon>
        <taxon>Formosa</taxon>
    </lineage>
</organism>
<dbReference type="GO" id="GO:0030288">
    <property type="term" value="C:outer membrane-bounded periplasmic space"/>
    <property type="evidence" value="ECO:0007669"/>
    <property type="project" value="TreeGrafter"/>
</dbReference>
<dbReference type="GO" id="GO:0015679">
    <property type="term" value="P:plasma membrane copper ion transport"/>
    <property type="evidence" value="ECO:0007669"/>
    <property type="project" value="TreeGrafter"/>
</dbReference>
<dbReference type="Proteomes" id="UP000016160">
    <property type="component" value="Chromosome"/>
</dbReference>
<evidence type="ECO:0000259" key="5">
    <source>
        <dbReference type="Pfam" id="PF19335"/>
    </source>
</evidence>
<feature type="domain" description="CusB-like beta-barrel" evidence="8">
    <location>
        <begin position="247"/>
        <end position="319"/>
    </location>
</feature>
<dbReference type="RefSeq" id="WP_038527988.1">
    <property type="nucleotide sequence ID" value="NZ_HG315671.1"/>
</dbReference>
<reference evidence="10 11" key="1">
    <citation type="journal article" date="2013" name="Appl. Environ. Microbiol.">
        <title>The genome of the alga-associated marine flavobacterium Formosa agariphila KMM 3901T reveals a broad potential for degradation of algal polysaccharides.</title>
        <authorList>
            <person name="Mann A.J."/>
            <person name="Hahnke R.L."/>
            <person name="Huang S."/>
            <person name="Werner J."/>
            <person name="Xing P."/>
            <person name="Barbeyron T."/>
            <person name="Huettel B."/>
            <person name="Stueber K."/>
            <person name="Reinhardt R."/>
            <person name="Harder J."/>
            <person name="Gloeckner F.O."/>
            <person name="Amann R.I."/>
            <person name="Teeling H."/>
        </authorList>
    </citation>
    <scope>NUCLEOTIDE SEQUENCE [LARGE SCALE GENOMIC DNA]</scope>
    <source>
        <strain evidence="11">DSM 15362 / KCTC 12365 / LMG 23005 / KMM 3901</strain>
    </source>
</reference>
<comment type="similarity">
    <text evidence="1">Belongs to the membrane fusion protein (MFP) (TC 8.A.1) family.</text>
</comment>
<dbReference type="Pfam" id="PF25975">
    <property type="entry name" value="CzcB_C"/>
    <property type="match status" value="1"/>
</dbReference>
<evidence type="ECO:0000259" key="8">
    <source>
        <dbReference type="Pfam" id="PF25954"/>
    </source>
</evidence>
<dbReference type="InterPro" id="IPR058790">
    <property type="entry name" value="BSH_CusB"/>
</dbReference>
<keyword evidence="3" id="KW-0812">Transmembrane</keyword>
<dbReference type="STRING" id="1347342.BN863_9090"/>
<dbReference type="HOGENOM" id="CLU_018816_13_1_10"/>
<dbReference type="InterPro" id="IPR058791">
    <property type="entry name" value="3HB_CusB"/>
</dbReference>
<feature type="domain" description="CzcB-like C-terminal circularly permuted SH3-like" evidence="9">
    <location>
        <begin position="332"/>
        <end position="394"/>
    </location>
</feature>
<accession>T2KJM0</accession>
<dbReference type="NCBIfam" id="TIGR01730">
    <property type="entry name" value="RND_mfp"/>
    <property type="match status" value="1"/>
</dbReference>
<dbReference type="InterPro" id="IPR058649">
    <property type="entry name" value="CzcB_C"/>
</dbReference>
<dbReference type="InterPro" id="IPR045800">
    <property type="entry name" value="HMBD"/>
</dbReference>
<dbReference type="Pfam" id="PF25954">
    <property type="entry name" value="Beta-barrel_RND_2"/>
    <property type="match status" value="1"/>
</dbReference>
<dbReference type="OrthoDB" id="9806939at2"/>
<evidence type="ECO:0000259" key="9">
    <source>
        <dbReference type="Pfam" id="PF25975"/>
    </source>
</evidence>
<proteinExistence type="inferred from homology"/>
<dbReference type="PANTHER" id="PTHR30097:SF15">
    <property type="entry name" value="CATION EFFLUX SYSTEM PROTEIN CUSB"/>
    <property type="match status" value="1"/>
</dbReference>
<dbReference type="GO" id="GO:0046914">
    <property type="term" value="F:transition metal ion binding"/>
    <property type="evidence" value="ECO:0007669"/>
    <property type="project" value="TreeGrafter"/>
</dbReference>
<feature type="domain" description="Heavy metal binding" evidence="5">
    <location>
        <begin position="45"/>
        <end position="71"/>
    </location>
</feature>
<keyword evidence="3" id="KW-0472">Membrane</keyword>
<gene>
    <name evidence="10" type="ORF">BN863_9090</name>
</gene>
<dbReference type="Pfam" id="PF25869">
    <property type="entry name" value="3HB_CusB"/>
    <property type="match status" value="1"/>
</dbReference>
<dbReference type="InterPro" id="IPR051909">
    <property type="entry name" value="MFP_Cation_Efflux"/>
</dbReference>
<dbReference type="GO" id="GO:0060003">
    <property type="term" value="P:copper ion export"/>
    <property type="evidence" value="ECO:0007669"/>
    <property type="project" value="TreeGrafter"/>
</dbReference>
<evidence type="ECO:0000313" key="11">
    <source>
        <dbReference type="Proteomes" id="UP000016160"/>
    </source>
</evidence>
<evidence type="ECO:0000259" key="6">
    <source>
        <dbReference type="Pfam" id="PF25869"/>
    </source>
</evidence>
<dbReference type="Gene3D" id="2.40.50.100">
    <property type="match status" value="1"/>
</dbReference>
<keyword evidence="3" id="KW-1133">Transmembrane helix</keyword>
<keyword evidence="2" id="KW-0813">Transport</keyword>
<dbReference type="Pfam" id="PF11827">
    <property type="entry name" value="DUF3347"/>
    <property type="match status" value="1"/>
</dbReference>
<dbReference type="GO" id="GO:0022857">
    <property type="term" value="F:transmembrane transporter activity"/>
    <property type="evidence" value="ECO:0007669"/>
    <property type="project" value="InterPro"/>
</dbReference>
<dbReference type="PATRIC" id="fig|1347342.6.peg.919"/>
<feature type="transmembrane region" description="Helical" evidence="3">
    <location>
        <begin position="5"/>
        <end position="24"/>
    </location>
</feature>
<feature type="domain" description="CusB-like three alpha-helical bundle" evidence="6">
    <location>
        <begin position="161"/>
        <end position="208"/>
    </location>
</feature>
<feature type="domain" description="CusB-like barrel-sandwich hybrid" evidence="7">
    <location>
        <begin position="129"/>
        <end position="243"/>
    </location>
</feature>
<evidence type="ECO:0000259" key="4">
    <source>
        <dbReference type="Pfam" id="PF11827"/>
    </source>
</evidence>
<dbReference type="GO" id="GO:0016020">
    <property type="term" value="C:membrane"/>
    <property type="evidence" value="ECO:0007669"/>
    <property type="project" value="InterPro"/>
</dbReference>
<dbReference type="InterPro" id="IPR006143">
    <property type="entry name" value="RND_pump_MFP"/>
</dbReference>
<dbReference type="Pfam" id="PF25919">
    <property type="entry name" value="BSH_CusB"/>
    <property type="match status" value="1"/>
</dbReference>
<dbReference type="Gene3D" id="2.40.30.170">
    <property type="match status" value="1"/>
</dbReference>
<feature type="domain" description="DUF3347" evidence="4">
    <location>
        <begin position="444"/>
        <end position="535"/>
    </location>
</feature>
<sequence length="581" mass="64195">MNKNIIYIGLALVVGLGLGFVFFGHTESQILTESHNHEIGESSEKWTCSMHPQIVRDEAGSCPICGMALIPIAIDSDGLTAQQFKLTKHAMALANIETTTIGEASSDDIQLQLSGTIQVNDDEIFIQPAHFNGRIEKLYVTSVGQKVNKGQLVAKIYSPALLSAQQELITAYKMKGSQPELYKAVRNKFKNWMIHDAQLNAIETSGTVINPFQIYSHVSGTVSEISAKEGDHVMDGKAIFKVANLNTVWAEFDAYENQISALQVGQTVAISAKAYPNRIITSKITFIDPILNASTRTVTVRAVLNNSDHLFKPGMFVEGAIIRMQTINTNKLTIPASAVMWTGKRSVVYLKANVDEPVFEMREIDLGTKQGDTYEVLDGVDVGDVIVTHGTFTVDAAAQLKGKASMMNTNETSKTTAAVIETKSMTSEKFKDVPEVFQKELESVLYLYLNLKDQLVDSDLKSAKLQADLLLARLNTITTESISNHPKMMKDWKTISEQMKTDLVTIQNEDNLKSFRSQFSTISLDLIQLIEKYGVPIQVYVQFCPMANTNKGGYWLSLSEEILNPYYGAAMLGCGENDKIL</sequence>
<protein>
    <submittedName>
        <fullName evidence="10">RND family efflux transporter MFP subunit</fullName>
    </submittedName>
</protein>
<dbReference type="SUPFAM" id="SSF111369">
    <property type="entry name" value="HlyD-like secretion proteins"/>
    <property type="match status" value="1"/>
</dbReference>
<dbReference type="AlphaFoldDB" id="T2KJM0"/>
<dbReference type="EMBL" id="HG315671">
    <property type="protein sequence ID" value="CDF78621.1"/>
    <property type="molecule type" value="Genomic_DNA"/>
</dbReference>
<keyword evidence="11" id="KW-1185">Reference proteome</keyword>
<evidence type="ECO:0000259" key="7">
    <source>
        <dbReference type="Pfam" id="PF25919"/>
    </source>
</evidence>
<dbReference type="InterPro" id="IPR058792">
    <property type="entry name" value="Beta-barrel_RND_2"/>
</dbReference>
<evidence type="ECO:0000256" key="3">
    <source>
        <dbReference type="SAM" id="Phobius"/>
    </source>
</evidence>
<dbReference type="PANTHER" id="PTHR30097">
    <property type="entry name" value="CATION EFFLUX SYSTEM PROTEIN CUSB"/>
    <property type="match status" value="1"/>
</dbReference>
<dbReference type="eggNOG" id="COG0845">
    <property type="taxonomic scope" value="Bacteria"/>
</dbReference>
<evidence type="ECO:0000256" key="1">
    <source>
        <dbReference type="ARBA" id="ARBA00009477"/>
    </source>
</evidence>
<dbReference type="FunFam" id="2.40.30.170:FF:000010">
    <property type="entry name" value="Efflux RND transporter periplasmic adaptor subunit"/>
    <property type="match status" value="1"/>
</dbReference>